<sequence>MRHFSGDMSGMRLLMMDELDLISGGNGEDSDEVIIVKGHKHDRGFDIYVGNIQDYAGGSTRLRTH</sequence>
<evidence type="ECO:0000313" key="1">
    <source>
        <dbReference type="EMBL" id="GBQ90158.1"/>
    </source>
</evidence>
<reference evidence="1" key="1">
    <citation type="submission" date="2013-04" db="EMBL/GenBank/DDBJ databases">
        <title>The genome sequencing project of 58 acetic acid bacteria.</title>
        <authorList>
            <person name="Okamoto-Kainuma A."/>
            <person name="Ishikawa M."/>
            <person name="Umino S."/>
            <person name="Koizumi Y."/>
            <person name="Shiwa Y."/>
            <person name="Yoshikawa H."/>
            <person name="Matsutani M."/>
            <person name="Matsushita K."/>
        </authorList>
    </citation>
    <scope>NUCLEOTIDE SEQUENCE</scope>
    <source>
        <strain evidence="1">NRIC 0535</strain>
    </source>
</reference>
<dbReference type="Proteomes" id="UP001062776">
    <property type="component" value="Unassembled WGS sequence"/>
</dbReference>
<dbReference type="EMBL" id="BAPV01000018">
    <property type="protein sequence ID" value="GBQ90158.1"/>
    <property type="molecule type" value="Genomic_DNA"/>
</dbReference>
<name>A0ABQ0Q3V8_9PROT</name>
<gene>
    <name evidence="1" type="ORF">AA0535_1969</name>
</gene>
<organism evidence="1 2">
    <name type="scientific">Asaia krungthepensis NRIC 0535</name>
    <dbReference type="NCBI Taxonomy" id="1307925"/>
    <lineage>
        <taxon>Bacteria</taxon>
        <taxon>Pseudomonadati</taxon>
        <taxon>Pseudomonadota</taxon>
        <taxon>Alphaproteobacteria</taxon>
        <taxon>Acetobacterales</taxon>
        <taxon>Acetobacteraceae</taxon>
        <taxon>Asaia</taxon>
    </lineage>
</organism>
<evidence type="ECO:0000313" key="2">
    <source>
        <dbReference type="Proteomes" id="UP001062776"/>
    </source>
</evidence>
<proteinExistence type="predicted"/>
<comment type="caution">
    <text evidence="1">The sequence shown here is derived from an EMBL/GenBank/DDBJ whole genome shotgun (WGS) entry which is preliminary data.</text>
</comment>
<keyword evidence="2" id="KW-1185">Reference proteome</keyword>
<accession>A0ABQ0Q3V8</accession>
<protein>
    <submittedName>
        <fullName evidence="1">Uncharacterized protein</fullName>
    </submittedName>
</protein>